<dbReference type="RefSeq" id="WP_011522241.1">
    <property type="nucleotide sequence ID" value="NC_008009.1"/>
</dbReference>
<proteinExistence type="predicted"/>
<feature type="transmembrane region" description="Helical" evidence="1">
    <location>
        <begin position="63"/>
        <end position="86"/>
    </location>
</feature>
<feature type="transmembrane region" description="Helical" evidence="1">
    <location>
        <begin position="185"/>
        <end position="209"/>
    </location>
</feature>
<dbReference type="OrthoDB" id="5946463at2"/>
<feature type="transmembrane region" description="Helical" evidence="1">
    <location>
        <begin position="154"/>
        <end position="178"/>
    </location>
</feature>
<dbReference type="Pfam" id="PF12730">
    <property type="entry name" value="ABC2_membrane_4"/>
    <property type="match status" value="1"/>
</dbReference>
<reference evidence="2 3" key="1">
    <citation type="journal article" date="2009" name="Appl. Environ. Microbiol.">
        <title>Three genomes from the phylum Acidobacteria provide insight into the lifestyles of these microorganisms in soils.</title>
        <authorList>
            <person name="Ward N.L."/>
            <person name="Challacombe J.F."/>
            <person name="Janssen P.H."/>
            <person name="Henrissat B."/>
            <person name="Coutinho P.M."/>
            <person name="Wu M."/>
            <person name="Xie G."/>
            <person name="Haft D.H."/>
            <person name="Sait M."/>
            <person name="Badger J."/>
            <person name="Barabote R.D."/>
            <person name="Bradley B."/>
            <person name="Brettin T.S."/>
            <person name="Brinkac L.M."/>
            <person name="Bruce D."/>
            <person name="Creasy T."/>
            <person name="Daugherty S.C."/>
            <person name="Davidsen T.M."/>
            <person name="DeBoy R.T."/>
            <person name="Detter J.C."/>
            <person name="Dodson R.J."/>
            <person name="Durkin A.S."/>
            <person name="Ganapathy A."/>
            <person name="Gwinn-Giglio M."/>
            <person name="Han C.S."/>
            <person name="Khouri H."/>
            <person name="Kiss H."/>
            <person name="Kothari S.P."/>
            <person name="Madupu R."/>
            <person name="Nelson K.E."/>
            <person name="Nelson W.C."/>
            <person name="Paulsen I."/>
            <person name="Penn K."/>
            <person name="Ren Q."/>
            <person name="Rosovitz M.J."/>
            <person name="Selengut J.D."/>
            <person name="Shrivastava S."/>
            <person name="Sullivan S.A."/>
            <person name="Tapia R."/>
            <person name="Thompson L.S."/>
            <person name="Watkins K.L."/>
            <person name="Yang Q."/>
            <person name="Yu C."/>
            <person name="Zafar N."/>
            <person name="Zhou L."/>
            <person name="Kuske C.R."/>
        </authorList>
    </citation>
    <scope>NUCLEOTIDE SEQUENCE [LARGE SCALE GENOMIC DNA]</scope>
    <source>
        <strain evidence="2 3">Ellin345</strain>
    </source>
</reference>
<accession>Q1IRR1</accession>
<sequence length="262" mass="29225">MMAADFFISFSCEWLKRKRSLSSVLIVIGALFTPAIVFASRLFHRQQLLKLSAAAGFWESLWASSWESMAVFFLPMAAILITALVTQIEFRNNSWKQVLTLPLHPLTIFSSKLAVIVLLVLEFLVLFDLGIYVSGVGPCLLLPGVPLPQSRLPATTFAAGTLRYFLACLPIVAVQYLLSLRFKNFLVSVGVGFMAWVAALAALSSRWVFLIPHSLTILVYLEHDARKRSVPPALDPLWVSGIYAVAFTVIAYWLFLSRRQKG</sequence>
<dbReference type="EnsemblBacteria" id="ABF40439">
    <property type="protein sequence ID" value="ABF40439"/>
    <property type="gene ID" value="Acid345_1437"/>
</dbReference>
<keyword evidence="1" id="KW-1133">Transmembrane helix</keyword>
<dbReference type="STRING" id="204669.Acid345_1437"/>
<dbReference type="Proteomes" id="UP000002432">
    <property type="component" value="Chromosome"/>
</dbReference>
<keyword evidence="1" id="KW-0812">Transmembrane</keyword>
<feature type="transmembrane region" description="Helical" evidence="1">
    <location>
        <begin position="21"/>
        <end position="43"/>
    </location>
</feature>
<protein>
    <recommendedName>
        <fullName evidence="4">ABC transporter permease</fullName>
    </recommendedName>
</protein>
<dbReference type="HOGENOM" id="CLU_1060825_0_0_0"/>
<evidence type="ECO:0008006" key="4">
    <source>
        <dbReference type="Google" id="ProtNLM"/>
    </source>
</evidence>
<organism evidence="2 3">
    <name type="scientific">Koribacter versatilis (strain Ellin345)</name>
    <dbReference type="NCBI Taxonomy" id="204669"/>
    <lineage>
        <taxon>Bacteria</taxon>
        <taxon>Pseudomonadati</taxon>
        <taxon>Acidobacteriota</taxon>
        <taxon>Terriglobia</taxon>
        <taxon>Terriglobales</taxon>
        <taxon>Candidatus Korobacteraceae</taxon>
        <taxon>Candidatus Korobacter</taxon>
    </lineage>
</organism>
<dbReference type="CDD" id="cd21809">
    <property type="entry name" value="ABC-2_lan_permease-like"/>
    <property type="match status" value="1"/>
</dbReference>
<dbReference type="eggNOG" id="COG4200">
    <property type="taxonomic scope" value="Bacteria"/>
</dbReference>
<keyword evidence="1" id="KW-0472">Membrane</keyword>
<feature type="transmembrane region" description="Helical" evidence="1">
    <location>
        <begin position="113"/>
        <end position="134"/>
    </location>
</feature>
<dbReference type="AlphaFoldDB" id="Q1IRR1"/>
<evidence type="ECO:0000313" key="2">
    <source>
        <dbReference type="EMBL" id="ABF40439.1"/>
    </source>
</evidence>
<name>Q1IRR1_KORVE</name>
<dbReference type="EMBL" id="CP000360">
    <property type="protein sequence ID" value="ABF40439.1"/>
    <property type="molecule type" value="Genomic_DNA"/>
</dbReference>
<dbReference type="KEGG" id="aba:Acid345_1437"/>
<gene>
    <name evidence="2" type="ordered locus">Acid345_1437</name>
</gene>
<keyword evidence="3" id="KW-1185">Reference proteome</keyword>
<evidence type="ECO:0000256" key="1">
    <source>
        <dbReference type="SAM" id="Phobius"/>
    </source>
</evidence>
<evidence type="ECO:0000313" key="3">
    <source>
        <dbReference type="Proteomes" id="UP000002432"/>
    </source>
</evidence>
<feature type="transmembrane region" description="Helical" evidence="1">
    <location>
        <begin position="237"/>
        <end position="256"/>
    </location>
</feature>